<keyword evidence="8" id="KW-0061">Asparagine biosynthesis</keyword>
<dbReference type="EC" id="6.3.5.4" evidence="3"/>
<dbReference type="PIRSF" id="PIRSF001589">
    <property type="entry name" value="Asn_synthetase_glu-h"/>
    <property type="match status" value="1"/>
</dbReference>
<dbReference type="CDD" id="cd00712">
    <property type="entry name" value="AsnB"/>
    <property type="match status" value="1"/>
</dbReference>
<dbReference type="PANTHER" id="PTHR43284">
    <property type="entry name" value="ASPARAGINE SYNTHETASE (GLUTAMINE-HYDROLYZING)"/>
    <property type="match status" value="1"/>
</dbReference>
<dbReference type="InterPro" id="IPR014729">
    <property type="entry name" value="Rossmann-like_a/b/a_fold"/>
</dbReference>
<feature type="binding site" evidence="9">
    <location>
        <position position="93"/>
    </location>
    <ligand>
        <name>L-glutamine</name>
        <dbReference type="ChEBI" id="CHEBI:58359"/>
    </ligand>
</feature>
<dbReference type="GO" id="GO:0006529">
    <property type="term" value="P:asparagine biosynthetic process"/>
    <property type="evidence" value="ECO:0007669"/>
    <property type="project" value="UniProtKB-KW"/>
</dbReference>
<keyword evidence="8" id="KW-0028">Amino-acid biosynthesis</keyword>
<dbReference type="InterPro" id="IPR001962">
    <property type="entry name" value="Asn_synthase"/>
</dbReference>
<proteinExistence type="inferred from homology"/>
<dbReference type="AlphaFoldDB" id="A0A6S6T859"/>
<feature type="binding site" evidence="9">
    <location>
        <position position="284"/>
    </location>
    <ligand>
        <name>ATP</name>
        <dbReference type="ChEBI" id="CHEBI:30616"/>
    </ligand>
</feature>
<dbReference type="InterPro" id="IPR051786">
    <property type="entry name" value="ASN_synthetase/amidase"/>
</dbReference>
<keyword evidence="6 8" id="KW-0315">Glutamine amidotransferase</keyword>
<keyword evidence="4 9" id="KW-0547">Nucleotide-binding</keyword>
<evidence type="ECO:0000256" key="8">
    <source>
        <dbReference type="PIRSR" id="PIRSR001589-1"/>
    </source>
</evidence>
<dbReference type="Pfam" id="PF00733">
    <property type="entry name" value="Asn_synthase"/>
    <property type="match status" value="1"/>
</dbReference>
<feature type="site" description="Important for beta-aspartyl-AMP intermediate formation" evidence="10">
    <location>
        <position position="360"/>
    </location>
</feature>
<comment type="pathway">
    <text evidence="1">Amino-acid biosynthesis; L-asparagine biosynthesis; L-asparagine from L-aspartate (L-Gln route): step 1/1.</text>
</comment>
<evidence type="ECO:0000259" key="11">
    <source>
        <dbReference type="PROSITE" id="PS51278"/>
    </source>
</evidence>
<keyword evidence="5 9" id="KW-0067">ATP-binding</keyword>
<protein>
    <recommendedName>
        <fullName evidence="3">asparagine synthase (glutamine-hydrolyzing)</fullName>
        <ecNumber evidence="3">6.3.5.4</ecNumber>
    </recommendedName>
</protein>
<evidence type="ECO:0000313" key="12">
    <source>
        <dbReference type="EMBL" id="CAA6811333.1"/>
    </source>
</evidence>
<dbReference type="PROSITE" id="PS51278">
    <property type="entry name" value="GATASE_TYPE_2"/>
    <property type="match status" value="1"/>
</dbReference>
<dbReference type="InterPro" id="IPR006426">
    <property type="entry name" value="Asn_synth_AEB"/>
</dbReference>
<sequence length="628" mass="73046">MCGIVGFNGQNSDVLENMLESIEHRGPDDKGVYEESGISLGHARLSILDLSSLGHQPMIFEHLRMVYNGEIYNFKEIRQELVELDYTFISDTDSEVILKAYHAWGIKAVDKFIGMFAIAIYDINSLDLVLIRDRVGVKPLYYFFDGEVFVFASELKPIMAYRHNLEISKDALHEFFQFGYISSNLSIFEKCYKVPAGNYLTFNLKQMTLDISEYWSILPFFERPKFKKTEEELVNELEALLIDAFKYRMISDVPVGVFLSGGIDSSIVAAILQKHHGNIHTFTIGFEESKYNEATFAKEVAKHLGTTHSEKFLGVKEAKEILKSFVDIYDEPFGDSSAIPTTLVSKMAKEAGIKVVLSADGGDEIFCGYERYWVMNRVGKKIHKIPKVMRKVLGFLMNIPSQKVVTFLIRNALLQHRFLQFREVLANDSWKNMYEAIVHTSKNYELSSLLNHKHQIEEKAFEIGQKDTPMQGMMLWDYHRYMVDDILTKVDRATMSVSIEGREPLLDHRIAEFMAQVPFEFKYKNGDSKYLLRKVLERYIPQEMINRPKKGFAIPMFEWFANDLSSLFEEHLKKEALEEHNLFDYKYVQQEHQKLKKNKALNVNKLWYVLVFQLWYKQYISKRSKHVS</sequence>
<dbReference type="InterPro" id="IPR033738">
    <property type="entry name" value="AsnB_N"/>
</dbReference>
<dbReference type="InterPro" id="IPR017932">
    <property type="entry name" value="GATase_2_dom"/>
</dbReference>
<dbReference type="InterPro" id="IPR029055">
    <property type="entry name" value="Ntn_hydrolases_N"/>
</dbReference>
<accession>A0A6S6T859</accession>
<feature type="active site" description="For GATase activity" evidence="8">
    <location>
        <position position="2"/>
    </location>
</feature>
<dbReference type="CDD" id="cd01991">
    <property type="entry name" value="Asn_synthase_B_C"/>
    <property type="match status" value="1"/>
</dbReference>
<evidence type="ECO:0000256" key="4">
    <source>
        <dbReference type="ARBA" id="ARBA00022741"/>
    </source>
</evidence>
<name>A0A6S6T859_9BACT</name>
<dbReference type="EMBL" id="CACVAX010000034">
    <property type="protein sequence ID" value="CAA6811333.1"/>
    <property type="molecule type" value="Genomic_DNA"/>
</dbReference>
<dbReference type="Pfam" id="PF13537">
    <property type="entry name" value="GATase_7"/>
    <property type="match status" value="1"/>
</dbReference>
<evidence type="ECO:0000256" key="2">
    <source>
        <dbReference type="ARBA" id="ARBA00005752"/>
    </source>
</evidence>
<feature type="domain" description="Glutamine amidotransferase type-2" evidence="11">
    <location>
        <begin position="2"/>
        <end position="205"/>
    </location>
</feature>
<organism evidence="12">
    <name type="scientific">uncultured Sulfurovum sp</name>
    <dbReference type="NCBI Taxonomy" id="269237"/>
    <lineage>
        <taxon>Bacteria</taxon>
        <taxon>Pseudomonadati</taxon>
        <taxon>Campylobacterota</taxon>
        <taxon>Epsilonproteobacteria</taxon>
        <taxon>Campylobacterales</taxon>
        <taxon>Sulfurovaceae</taxon>
        <taxon>Sulfurovum</taxon>
        <taxon>environmental samples</taxon>
    </lineage>
</organism>
<dbReference type="Gene3D" id="3.60.20.10">
    <property type="entry name" value="Glutamine Phosphoribosylpyrophosphate, subunit 1, domain 1"/>
    <property type="match status" value="1"/>
</dbReference>
<evidence type="ECO:0000256" key="1">
    <source>
        <dbReference type="ARBA" id="ARBA00005187"/>
    </source>
</evidence>
<evidence type="ECO:0000256" key="10">
    <source>
        <dbReference type="PIRSR" id="PIRSR001589-3"/>
    </source>
</evidence>
<dbReference type="Gene3D" id="3.40.50.620">
    <property type="entry name" value="HUPs"/>
    <property type="match status" value="1"/>
</dbReference>
<dbReference type="SUPFAM" id="SSF52402">
    <property type="entry name" value="Adenine nucleotide alpha hydrolases-like"/>
    <property type="match status" value="1"/>
</dbReference>
<dbReference type="GO" id="GO:0004066">
    <property type="term" value="F:asparagine synthase (glutamine-hydrolyzing) activity"/>
    <property type="evidence" value="ECO:0007669"/>
    <property type="project" value="UniProtKB-EC"/>
</dbReference>
<keyword evidence="12" id="KW-0436">Ligase</keyword>
<evidence type="ECO:0000256" key="7">
    <source>
        <dbReference type="ARBA" id="ARBA00048741"/>
    </source>
</evidence>
<dbReference type="NCBIfam" id="TIGR01536">
    <property type="entry name" value="asn_synth_AEB"/>
    <property type="match status" value="1"/>
</dbReference>
<gene>
    <name evidence="12" type="ORF">HELGO_WM5410</name>
</gene>
<dbReference type="PANTHER" id="PTHR43284:SF1">
    <property type="entry name" value="ASPARAGINE SYNTHETASE"/>
    <property type="match status" value="1"/>
</dbReference>
<reference evidence="12" key="1">
    <citation type="submission" date="2020-01" db="EMBL/GenBank/DDBJ databases">
        <authorList>
            <person name="Meier V. D."/>
            <person name="Meier V D."/>
        </authorList>
    </citation>
    <scope>NUCLEOTIDE SEQUENCE</scope>
    <source>
        <strain evidence="12">HLG_WM_MAG_04</strain>
    </source>
</reference>
<comment type="catalytic activity">
    <reaction evidence="7">
        <text>L-aspartate + L-glutamine + ATP + H2O = L-asparagine + L-glutamate + AMP + diphosphate + H(+)</text>
        <dbReference type="Rhea" id="RHEA:12228"/>
        <dbReference type="ChEBI" id="CHEBI:15377"/>
        <dbReference type="ChEBI" id="CHEBI:15378"/>
        <dbReference type="ChEBI" id="CHEBI:29985"/>
        <dbReference type="ChEBI" id="CHEBI:29991"/>
        <dbReference type="ChEBI" id="CHEBI:30616"/>
        <dbReference type="ChEBI" id="CHEBI:33019"/>
        <dbReference type="ChEBI" id="CHEBI:58048"/>
        <dbReference type="ChEBI" id="CHEBI:58359"/>
        <dbReference type="ChEBI" id="CHEBI:456215"/>
        <dbReference type="EC" id="6.3.5.4"/>
    </reaction>
</comment>
<evidence type="ECO:0000256" key="3">
    <source>
        <dbReference type="ARBA" id="ARBA00012737"/>
    </source>
</evidence>
<dbReference type="GO" id="GO:0005829">
    <property type="term" value="C:cytosol"/>
    <property type="evidence" value="ECO:0007669"/>
    <property type="project" value="TreeGrafter"/>
</dbReference>
<evidence type="ECO:0000256" key="5">
    <source>
        <dbReference type="ARBA" id="ARBA00022840"/>
    </source>
</evidence>
<dbReference type="SUPFAM" id="SSF56235">
    <property type="entry name" value="N-terminal nucleophile aminohydrolases (Ntn hydrolases)"/>
    <property type="match status" value="1"/>
</dbReference>
<evidence type="ECO:0000256" key="9">
    <source>
        <dbReference type="PIRSR" id="PIRSR001589-2"/>
    </source>
</evidence>
<evidence type="ECO:0000256" key="6">
    <source>
        <dbReference type="ARBA" id="ARBA00022962"/>
    </source>
</evidence>
<dbReference type="GO" id="GO:0005524">
    <property type="term" value="F:ATP binding"/>
    <property type="evidence" value="ECO:0007669"/>
    <property type="project" value="UniProtKB-KW"/>
</dbReference>
<comment type="similarity">
    <text evidence="2">Belongs to the asparagine synthetase family.</text>
</comment>